<dbReference type="RefSeq" id="WP_003971315.1">
    <property type="nucleotide sequence ID" value="NZ_CM001889.1"/>
</dbReference>
<gene>
    <name evidence="2" type="ORF">SLI_8074</name>
</gene>
<proteinExistence type="predicted"/>
<dbReference type="Pfam" id="PF14079">
    <property type="entry name" value="DUF4260"/>
    <property type="match status" value="1"/>
</dbReference>
<protein>
    <submittedName>
        <fullName evidence="2">Membrane protein</fullName>
    </submittedName>
</protein>
<dbReference type="InterPro" id="IPR025356">
    <property type="entry name" value="DUF4260"/>
</dbReference>
<organism evidence="2 3">
    <name type="scientific">Streptomyces lividans 1326</name>
    <dbReference type="NCBI Taxonomy" id="1200984"/>
    <lineage>
        <taxon>Bacteria</taxon>
        <taxon>Bacillati</taxon>
        <taxon>Actinomycetota</taxon>
        <taxon>Actinomycetes</taxon>
        <taxon>Kitasatosporales</taxon>
        <taxon>Streptomycetaceae</taxon>
        <taxon>Streptomyces</taxon>
    </lineage>
</organism>
<keyword evidence="1" id="KW-0472">Membrane</keyword>
<evidence type="ECO:0000256" key="1">
    <source>
        <dbReference type="SAM" id="Phobius"/>
    </source>
</evidence>
<dbReference type="EMBL" id="CM001889">
    <property type="protein sequence ID" value="EOY52772.1"/>
    <property type="molecule type" value="Genomic_DNA"/>
</dbReference>
<keyword evidence="1" id="KW-1133">Transmembrane helix</keyword>
<feature type="transmembrane region" description="Helical" evidence="1">
    <location>
        <begin position="20"/>
        <end position="38"/>
    </location>
</feature>
<keyword evidence="1" id="KW-0812">Transmembrane</keyword>
<evidence type="ECO:0000313" key="3">
    <source>
        <dbReference type="Proteomes" id="UP000014062"/>
    </source>
</evidence>
<accession>A0A7U9E0X8</accession>
<dbReference type="Proteomes" id="UP000014062">
    <property type="component" value="Chromosome"/>
</dbReference>
<reference evidence="3" key="1">
    <citation type="journal article" date="2013" name="Genome Biol. Evol.">
        <title>The genome sequence of Streptomyces lividans 66 reveals a novel tRNA-dependent peptide biosynthetic system within a metal-related genomic island.</title>
        <authorList>
            <person name="Cruz-Morales P."/>
            <person name="Vijgenboom E."/>
            <person name="Iruegas-Bocardo F."/>
            <person name="Girard G."/>
            <person name="Yanez-Guerra L.A."/>
            <person name="Ramos-Aboites H.E."/>
            <person name="Pernodet J.L."/>
            <person name="Anne J."/>
            <person name="van Wezel G.P."/>
            <person name="Barona-Gomez F."/>
        </authorList>
    </citation>
    <scope>NUCLEOTIDE SEQUENCE [LARGE SCALE GENOMIC DNA]</scope>
    <source>
        <strain evidence="3">1326</strain>
    </source>
</reference>
<sequence>MTPPTVQGPTRSSASGPVRGTWALFSAFLLFWLVLEMVNHGGGTIPLGIAGLFTPDLTLFVGPSGSHEAGQLPRGRVPGYNLVHRPVVPLLWLAVCVVLPDPPGTALFTFGIAWLLHIALDRALGYGLRTADGWQR</sequence>
<name>A0A7U9E0X8_STRLI</name>
<evidence type="ECO:0000313" key="2">
    <source>
        <dbReference type="EMBL" id="EOY52772.1"/>
    </source>
</evidence>
<dbReference type="AlphaFoldDB" id="A0A7U9E0X8"/>